<feature type="domain" description="C2H2-type" evidence="13">
    <location>
        <begin position="328"/>
        <end position="355"/>
    </location>
</feature>
<evidence type="ECO:0000256" key="7">
    <source>
        <dbReference type="ARBA" id="ARBA00023125"/>
    </source>
</evidence>
<feature type="non-terminal residue" evidence="14">
    <location>
        <position position="1"/>
    </location>
</feature>
<dbReference type="SMART" id="SM00355">
    <property type="entry name" value="ZnF_C2H2"/>
    <property type="match status" value="6"/>
</dbReference>
<dbReference type="GO" id="GO:0000978">
    <property type="term" value="F:RNA polymerase II cis-regulatory region sequence-specific DNA binding"/>
    <property type="evidence" value="ECO:0007669"/>
    <property type="project" value="TreeGrafter"/>
</dbReference>
<dbReference type="InterPro" id="IPR013087">
    <property type="entry name" value="Znf_C2H2_type"/>
</dbReference>
<dbReference type="GO" id="GO:0048513">
    <property type="term" value="P:animal organ development"/>
    <property type="evidence" value="ECO:0007669"/>
    <property type="project" value="UniProtKB-ARBA"/>
</dbReference>
<dbReference type="PANTHER" id="PTHR23233:SF46">
    <property type="entry name" value="SAL-LIKE PROTEIN 3"/>
    <property type="match status" value="1"/>
</dbReference>
<dbReference type="PANTHER" id="PTHR23233">
    <property type="entry name" value="SAL-LIKE PROTEIN"/>
    <property type="match status" value="1"/>
</dbReference>
<dbReference type="Pfam" id="PF00096">
    <property type="entry name" value="zf-C2H2"/>
    <property type="match status" value="3"/>
</dbReference>
<dbReference type="FunFam" id="3.30.160.60:FF:002381">
    <property type="entry name" value="Putative spalt protein"/>
    <property type="match status" value="1"/>
</dbReference>
<dbReference type="FunFam" id="3.30.160.60:FF:000025">
    <property type="entry name" value="Spalt-like transcription factor 1"/>
    <property type="match status" value="1"/>
</dbReference>
<sequence length="539" mass="58335">PERVRSVKGPVRPITAQTSTPERERTRTGAEWSLSPAQRFGDLEEPSVRPASAEFQLCAFAEIGAKANDTCDNEEAKTDGNGEFLACSPQNPGCKLFTAERLCAGCESVPKMLAAFAKMKNRKCFKQKTFGACATGGPYLTNLRRGPLSRRKRPAAAPGEGAEDGDSGNESRSGSEETHVCDKCCAEFFKWTDLLEHKKACTKNPLVLIVFGSDSALQIHLRSHTGERPFKCNICGNRFSTKGNLKVHFQRHKEKAGDVPATGQVSAASALADSSLSPGLCSPVLPAGAEQFKAKFPFGGLLDSMQTSETSKLQQLVENIDKKVTDPNQCAICHRVLSCQSALKMHYRTHTGERPFKCKICGRAFTTKGNLKTHFGVHRAKPPLRVQHSCPICQKKFTNAVVHLRSHTKERPPGLAPMLAPPPRRTPKQHNCQSCGKTFSSASALQIHERTHTGEKPFGCTICGRAFTTKGNLKVRAAREAPASASRGPGQGHGRCGAPERRRACACVAFGVRALACYERRVCACVCTSPVVLPHVSGG</sequence>
<evidence type="ECO:0000256" key="9">
    <source>
        <dbReference type="ARBA" id="ARBA00023242"/>
    </source>
</evidence>
<dbReference type="EMBL" id="SGJD01001637">
    <property type="protein sequence ID" value="KAB0399004.1"/>
    <property type="molecule type" value="Genomic_DNA"/>
</dbReference>
<keyword evidence="3" id="KW-0677">Repeat</keyword>
<dbReference type="PROSITE" id="PS00028">
    <property type="entry name" value="ZINC_FINGER_C2H2_1"/>
    <property type="match status" value="4"/>
</dbReference>
<evidence type="ECO:0000259" key="13">
    <source>
        <dbReference type="PROSITE" id="PS50157"/>
    </source>
</evidence>
<dbReference type="InterPro" id="IPR051565">
    <property type="entry name" value="Sal_C2H2-zinc-finger"/>
</dbReference>
<dbReference type="SUPFAM" id="SSF57667">
    <property type="entry name" value="beta-beta-alpha zinc fingers"/>
    <property type="match status" value="3"/>
</dbReference>
<evidence type="ECO:0000313" key="15">
    <source>
        <dbReference type="Proteomes" id="UP000437017"/>
    </source>
</evidence>
<dbReference type="FunFam" id="3.30.160.60:FF:000215">
    <property type="entry name" value="Spalt-like transcription factor 3"/>
    <property type="match status" value="1"/>
</dbReference>
<feature type="region of interest" description="Disordered" evidence="12">
    <location>
        <begin position="1"/>
        <end position="31"/>
    </location>
</feature>
<keyword evidence="7" id="KW-0238">DNA-binding</keyword>
<dbReference type="InterPro" id="IPR036236">
    <property type="entry name" value="Znf_C2H2_sf"/>
</dbReference>
<dbReference type="PROSITE" id="PS50157">
    <property type="entry name" value="ZINC_FINGER_C2H2_2"/>
    <property type="match status" value="5"/>
</dbReference>
<keyword evidence="5" id="KW-0862">Zinc</keyword>
<comment type="subcellular location">
    <subcellularLocation>
        <location evidence="1">Nucleus</location>
    </subcellularLocation>
</comment>
<keyword evidence="6" id="KW-0805">Transcription regulation</keyword>
<dbReference type="GO" id="GO:0048646">
    <property type="term" value="P:anatomical structure formation involved in morphogenesis"/>
    <property type="evidence" value="ECO:0007669"/>
    <property type="project" value="UniProtKB-ARBA"/>
</dbReference>
<keyword evidence="8" id="KW-0804">Transcription</keyword>
<dbReference type="GO" id="GO:0008270">
    <property type="term" value="F:zinc ion binding"/>
    <property type="evidence" value="ECO:0007669"/>
    <property type="project" value="UniProtKB-KW"/>
</dbReference>
<evidence type="ECO:0000256" key="4">
    <source>
        <dbReference type="ARBA" id="ARBA00022771"/>
    </source>
</evidence>
<keyword evidence="2" id="KW-0479">Metal-binding</keyword>
<dbReference type="OrthoDB" id="8749569at2759"/>
<organism evidence="14 15">
    <name type="scientific">Balaenoptera physalus</name>
    <name type="common">Fin whale</name>
    <name type="synonym">Balaena physalus</name>
    <dbReference type="NCBI Taxonomy" id="9770"/>
    <lineage>
        <taxon>Eukaryota</taxon>
        <taxon>Metazoa</taxon>
        <taxon>Chordata</taxon>
        <taxon>Craniata</taxon>
        <taxon>Vertebrata</taxon>
        <taxon>Euteleostomi</taxon>
        <taxon>Mammalia</taxon>
        <taxon>Eutheria</taxon>
        <taxon>Laurasiatheria</taxon>
        <taxon>Artiodactyla</taxon>
        <taxon>Whippomorpha</taxon>
        <taxon>Cetacea</taxon>
        <taxon>Mysticeti</taxon>
        <taxon>Balaenopteridae</taxon>
        <taxon>Balaenoptera</taxon>
    </lineage>
</organism>
<dbReference type="Gene3D" id="3.30.160.60">
    <property type="entry name" value="Classic Zinc Finger"/>
    <property type="match status" value="6"/>
</dbReference>
<dbReference type="GO" id="GO:0061061">
    <property type="term" value="P:muscle structure development"/>
    <property type="evidence" value="ECO:0007669"/>
    <property type="project" value="UniProtKB-ARBA"/>
</dbReference>
<dbReference type="GO" id="GO:0048699">
    <property type="term" value="P:generation of neurons"/>
    <property type="evidence" value="ECO:0007669"/>
    <property type="project" value="UniProtKB-ARBA"/>
</dbReference>
<evidence type="ECO:0000256" key="12">
    <source>
        <dbReference type="SAM" id="MobiDB-lite"/>
    </source>
</evidence>
<evidence type="ECO:0000256" key="10">
    <source>
        <dbReference type="ARBA" id="ARBA00038474"/>
    </source>
</evidence>
<feature type="domain" description="C2H2-type" evidence="13">
    <location>
        <begin position="230"/>
        <end position="257"/>
    </location>
</feature>
<dbReference type="FunFam" id="3.30.160.60:FF:002951">
    <property type="entry name" value="Sal-like protein 3"/>
    <property type="match status" value="1"/>
</dbReference>
<feature type="domain" description="C2H2-type" evidence="13">
    <location>
        <begin position="430"/>
        <end position="457"/>
    </location>
</feature>
<dbReference type="GO" id="GO:0000981">
    <property type="term" value="F:DNA-binding transcription factor activity, RNA polymerase II-specific"/>
    <property type="evidence" value="ECO:0007669"/>
    <property type="project" value="TreeGrafter"/>
</dbReference>
<feature type="region of interest" description="Disordered" evidence="12">
    <location>
        <begin position="144"/>
        <end position="176"/>
    </location>
</feature>
<dbReference type="Pfam" id="PF12874">
    <property type="entry name" value="zf-met"/>
    <property type="match status" value="1"/>
</dbReference>
<evidence type="ECO:0000256" key="6">
    <source>
        <dbReference type="ARBA" id="ARBA00023015"/>
    </source>
</evidence>
<evidence type="ECO:0000256" key="2">
    <source>
        <dbReference type="ARBA" id="ARBA00022723"/>
    </source>
</evidence>
<dbReference type="GO" id="GO:0005634">
    <property type="term" value="C:nucleus"/>
    <property type="evidence" value="ECO:0007669"/>
    <property type="project" value="UniProtKB-SubCell"/>
</dbReference>
<feature type="domain" description="C2H2-type" evidence="13">
    <location>
        <begin position="356"/>
        <end position="383"/>
    </location>
</feature>
<comment type="caution">
    <text evidence="14">The sequence shown here is derived from an EMBL/GenBank/DDBJ whole genome shotgun (WGS) entry which is preliminary data.</text>
</comment>
<feature type="region of interest" description="Disordered" evidence="12">
    <location>
        <begin position="478"/>
        <end position="498"/>
    </location>
</feature>
<evidence type="ECO:0000256" key="1">
    <source>
        <dbReference type="ARBA" id="ARBA00004123"/>
    </source>
</evidence>
<feature type="domain" description="C2H2-type" evidence="13">
    <location>
        <begin position="199"/>
        <end position="229"/>
    </location>
</feature>
<keyword evidence="15" id="KW-1185">Reference proteome</keyword>
<evidence type="ECO:0000256" key="11">
    <source>
        <dbReference type="PROSITE-ProRule" id="PRU00042"/>
    </source>
</evidence>
<evidence type="ECO:0000256" key="8">
    <source>
        <dbReference type="ARBA" id="ARBA00023163"/>
    </source>
</evidence>
<name>A0A643CFV2_BALPH</name>
<accession>A0A643CFV2</accession>
<comment type="similarity">
    <text evidence="10">Belongs to the sal C2H2-type zinc-finger protein family.</text>
</comment>
<evidence type="ECO:0000256" key="5">
    <source>
        <dbReference type="ARBA" id="ARBA00022833"/>
    </source>
</evidence>
<keyword evidence="9" id="KW-0539">Nucleus</keyword>
<dbReference type="GO" id="GO:0001708">
    <property type="term" value="P:cell fate specification"/>
    <property type="evidence" value="ECO:0007669"/>
    <property type="project" value="UniProtKB-ARBA"/>
</dbReference>
<keyword evidence="4 11" id="KW-0863">Zinc-finger</keyword>
<protein>
    <recommendedName>
        <fullName evidence="13">C2H2-type domain-containing protein</fullName>
    </recommendedName>
</protein>
<evidence type="ECO:0000256" key="3">
    <source>
        <dbReference type="ARBA" id="ARBA00022737"/>
    </source>
</evidence>
<proteinExistence type="inferred from homology"/>
<dbReference type="Proteomes" id="UP000437017">
    <property type="component" value="Unassembled WGS sequence"/>
</dbReference>
<feature type="non-terminal residue" evidence="14">
    <location>
        <position position="539"/>
    </location>
</feature>
<evidence type="ECO:0000313" key="14">
    <source>
        <dbReference type="EMBL" id="KAB0399004.1"/>
    </source>
</evidence>
<gene>
    <name evidence="14" type="ORF">E2I00_017669</name>
</gene>
<dbReference type="FunFam" id="3.30.160.60:FF:000130">
    <property type="entry name" value="Spalt-like transcription factor 4"/>
    <property type="match status" value="1"/>
</dbReference>
<reference evidence="14 15" key="1">
    <citation type="journal article" date="2019" name="PLoS ONE">
        <title>Genomic analyses reveal an absence of contemporary introgressive admixture between fin whales and blue whales, despite known hybrids.</title>
        <authorList>
            <person name="Westbury M.V."/>
            <person name="Petersen B."/>
            <person name="Lorenzen E.D."/>
        </authorList>
    </citation>
    <scope>NUCLEOTIDE SEQUENCE [LARGE SCALE GENOMIC DNA]</scope>
    <source>
        <strain evidence="14">FinWhale-01</strain>
    </source>
</reference>
<dbReference type="AlphaFoldDB" id="A0A643CFV2"/>
<dbReference type="GO" id="GO:0009791">
    <property type="term" value="P:post-embryonic development"/>
    <property type="evidence" value="ECO:0007669"/>
    <property type="project" value="UniProtKB-ARBA"/>
</dbReference>